<dbReference type="AlphaFoldDB" id="A0AB73HSS1"/>
<gene>
    <name evidence="2" type="ORF">N7380_00500</name>
</gene>
<evidence type="ECO:0000313" key="3">
    <source>
        <dbReference type="Proteomes" id="UP001158058"/>
    </source>
</evidence>
<comment type="caution">
    <text evidence="2">The sequence shown here is derived from an EMBL/GenBank/DDBJ whole genome shotgun (WGS) entry which is preliminary data.</text>
</comment>
<evidence type="ECO:0000256" key="1">
    <source>
        <dbReference type="SAM" id="SignalP"/>
    </source>
</evidence>
<evidence type="ECO:0000313" key="2">
    <source>
        <dbReference type="EMBL" id="MDH0140782.1"/>
    </source>
</evidence>
<organism evidence="2 3">
    <name type="scientific">Aquipseudomonas alcaligenes</name>
    <name type="common">Pseudomonas alcaligenes</name>
    <dbReference type="NCBI Taxonomy" id="43263"/>
    <lineage>
        <taxon>Bacteria</taxon>
        <taxon>Pseudomonadati</taxon>
        <taxon>Pseudomonadota</taxon>
        <taxon>Gammaproteobacteria</taxon>
        <taxon>Pseudomonadales</taxon>
        <taxon>Pseudomonadaceae</taxon>
        <taxon>Aquipseudomonas</taxon>
    </lineage>
</organism>
<feature type="signal peptide" evidence="1">
    <location>
        <begin position="1"/>
        <end position="34"/>
    </location>
</feature>
<dbReference type="EMBL" id="JAODZF010000001">
    <property type="protein sequence ID" value="MDH0140782.1"/>
    <property type="molecule type" value="Genomic_DNA"/>
</dbReference>
<protein>
    <submittedName>
        <fullName evidence="2">Uncharacterized protein</fullName>
    </submittedName>
</protein>
<dbReference type="Proteomes" id="UP001158058">
    <property type="component" value="Unassembled WGS sequence"/>
</dbReference>
<keyword evidence="1" id="KW-0732">Signal</keyword>
<reference evidence="2" key="1">
    <citation type="submission" date="2022-09" db="EMBL/GenBank/DDBJ databases">
        <title>Intensive care unit water sources are persistently colonized with multi-drug resistant bacteria and are the site of extensive horizontal gene transfer of antibiotic resistance genes.</title>
        <authorList>
            <person name="Diorio-Toth L."/>
        </authorList>
    </citation>
    <scope>NUCLEOTIDE SEQUENCE</scope>
    <source>
        <strain evidence="2">GD04146</strain>
    </source>
</reference>
<accession>A0AB73HSS1</accession>
<proteinExistence type="predicted"/>
<dbReference type="RefSeq" id="WP_279999175.1">
    <property type="nucleotide sequence ID" value="NZ_JAODZF010000001.1"/>
</dbReference>
<feature type="chain" id="PRO_5044502781" evidence="1">
    <location>
        <begin position="35"/>
        <end position="241"/>
    </location>
</feature>
<sequence>MNISGCFAAGTQTLAAITALLACLLQAGCSTAYTATGTLTTSDNGKLQLSREDPRQFLQPGATSIDFVPEPLIFPFLILRNPRAEFKTSLSLSHYGYNGFAIDHEASELLYDIAGQWREIVLSTYQEAGTQACTGSGYCEKAVTIVSCPRHGDRLFSDSYSMSDEEEDAGCISQRGYVSDYYYDCPGTQPVSNTMKRFKYDVELHFTEPANAARERARFIGETNPSVRVVDSVPIGSCQTE</sequence>
<name>A0AB73HSS1_AQUAC</name>